<evidence type="ECO:0000259" key="2">
    <source>
        <dbReference type="PROSITE" id="PS50994"/>
    </source>
</evidence>
<dbReference type="InterPro" id="IPR001584">
    <property type="entry name" value="Integrase_cat-core"/>
</dbReference>
<evidence type="ECO:0000313" key="3">
    <source>
        <dbReference type="EMBL" id="MBW0509669.1"/>
    </source>
</evidence>
<dbReference type="Proteomes" id="UP000765509">
    <property type="component" value="Unassembled WGS sequence"/>
</dbReference>
<keyword evidence="1" id="KW-0694">RNA-binding</keyword>
<sequence>MDTALVLWNNIIATRGVPKVIIKNRDPKFTSQYLTNLYDMLGTKLKFSTAYHPQTDGLTERRIQRMEDIIRSFCASGMEYKDHEGEITLIGRERVEPLIAHGSLKEKPSSYPHHRQRIP</sequence>
<dbReference type="EMBL" id="AVOT02021078">
    <property type="protein sequence ID" value="MBW0509669.1"/>
    <property type="molecule type" value="Genomic_DNA"/>
</dbReference>
<evidence type="ECO:0000313" key="4">
    <source>
        <dbReference type="Proteomes" id="UP000765509"/>
    </source>
</evidence>
<dbReference type="Gene3D" id="3.30.420.10">
    <property type="entry name" value="Ribonuclease H-like superfamily/Ribonuclease H"/>
    <property type="match status" value="1"/>
</dbReference>
<accession>A0A9Q3DUT3</accession>
<evidence type="ECO:0000256" key="1">
    <source>
        <dbReference type="ARBA" id="ARBA00022884"/>
    </source>
</evidence>
<dbReference type="OrthoDB" id="4779840at2759"/>
<dbReference type="PANTHER" id="PTHR37984:SF5">
    <property type="entry name" value="PROTEIN NYNRIN-LIKE"/>
    <property type="match status" value="1"/>
</dbReference>
<dbReference type="GO" id="GO:0003723">
    <property type="term" value="F:RNA binding"/>
    <property type="evidence" value="ECO:0007669"/>
    <property type="project" value="UniProtKB-KW"/>
</dbReference>
<keyword evidence="4" id="KW-1185">Reference proteome</keyword>
<organism evidence="3 4">
    <name type="scientific">Austropuccinia psidii MF-1</name>
    <dbReference type="NCBI Taxonomy" id="1389203"/>
    <lineage>
        <taxon>Eukaryota</taxon>
        <taxon>Fungi</taxon>
        <taxon>Dikarya</taxon>
        <taxon>Basidiomycota</taxon>
        <taxon>Pucciniomycotina</taxon>
        <taxon>Pucciniomycetes</taxon>
        <taxon>Pucciniales</taxon>
        <taxon>Sphaerophragmiaceae</taxon>
        <taxon>Austropuccinia</taxon>
    </lineage>
</organism>
<dbReference type="PANTHER" id="PTHR37984">
    <property type="entry name" value="PROTEIN CBG26694"/>
    <property type="match status" value="1"/>
</dbReference>
<dbReference type="InterPro" id="IPR050951">
    <property type="entry name" value="Retrovirus_Pol_polyprotein"/>
</dbReference>
<dbReference type="InterPro" id="IPR012337">
    <property type="entry name" value="RNaseH-like_sf"/>
</dbReference>
<dbReference type="PROSITE" id="PS50994">
    <property type="entry name" value="INTEGRASE"/>
    <property type="match status" value="1"/>
</dbReference>
<dbReference type="GO" id="GO:0015074">
    <property type="term" value="P:DNA integration"/>
    <property type="evidence" value="ECO:0007669"/>
    <property type="project" value="InterPro"/>
</dbReference>
<feature type="domain" description="Integrase catalytic" evidence="2">
    <location>
        <begin position="1"/>
        <end position="116"/>
    </location>
</feature>
<dbReference type="AlphaFoldDB" id="A0A9Q3DUT3"/>
<reference evidence="3" key="1">
    <citation type="submission" date="2021-03" db="EMBL/GenBank/DDBJ databases">
        <title>Draft genome sequence of rust myrtle Austropuccinia psidii MF-1, a brazilian biotype.</title>
        <authorList>
            <person name="Quecine M.C."/>
            <person name="Pachon D.M.R."/>
            <person name="Bonatelli M.L."/>
            <person name="Correr F.H."/>
            <person name="Franceschini L.M."/>
            <person name="Leite T.F."/>
            <person name="Margarido G.R.A."/>
            <person name="Almeida C.A."/>
            <person name="Ferrarezi J.A."/>
            <person name="Labate C.A."/>
        </authorList>
    </citation>
    <scope>NUCLEOTIDE SEQUENCE</scope>
    <source>
        <strain evidence="3">MF-1</strain>
    </source>
</reference>
<dbReference type="SUPFAM" id="SSF53098">
    <property type="entry name" value="Ribonuclease H-like"/>
    <property type="match status" value="1"/>
</dbReference>
<dbReference type="InterPro" id="IPR036397">
    <property type="entry name" value="RNaseH_sf"/>
</dbReference>
<protein>
    <recommendedName>
        <fullName evidence="2">Integrase catalytic domain-containing protein</fullName>
    </recommendedName>
</protein>
<proteinExistence type="predicted"/>
<comment type="caution">
    <text evidence="3">The sequence shown here is derived from an EMBL/GenBank/DDBJ whole genome shotgun (WGS) entry which is preliminary data.</text>
</comment>
<dbReference type="GO" id="GO:0005634">
    <property type="term" value="C:nucleus"/>
    <property type="evidence" value="ECO:0007669"/>
    <property type="project" value="UniProtKB-ARBA"/>
</dbReference>
<gene>
    <name evidence="3" type="ORF">O181_049384</name>
</gene>
<name>A0A9Q3DUT3_9BASI</name>